<organism evidence="2 3">
    <name type="scientific">Lentinus brumalis</name>
    <dbReference type="NCBI Taxonomy" id="2498619"/>
    <lineage>
        <taxon>Eukaryota</taxon>
        <taxon>Fungi</taxon>
        <taxon>Dikarya</taxon>
        <taxon>Basidiomycota</taxon>
        <taxon>Agaricomycotina</taxon>
        <taxon>Agaricomycetes</taxon>
        <taxon>Polyporales</taxon>
        <taxon>Polyporaceae</taxon>
        <taxon>Lentinus</taxon>
    </lineage>
</organism>
<feature type="region of interest" description="Disordered" evidence="1">
    <location>
        <begin position="1"/>
        <end position="24"/>
    </location>
</feature>
<evidence type="ECO:0000313" key="2">
    <source>
        <dbReference type="EMBL" id="RDX53058.1"/>
    </source>
</evidence>
<proteinExistence type="predicted"/>
<dbReference type="Proteomes" id="UP000256964">
    <property type="component" value="Unassembled WGS sequence"/>
</dbReference>
<gene>
    <name evidence="2" type="ORF">OH76DRAFT_65967</name>
</gene>
<dbReference type="AlphaFoldDB" id="A0A371DKK3"/>
<protein>
    <submittedName>
        <fullName evidence="2">Uncharacterized protein</fullName>
    </submittedName>
</protein>
<evidence type="ECO:0000256" key="1">
    <source>
        <dbReference type="SAM" id="MobiDB-lite"/>
    </source>
</evidence>
<name>A0A371DKK3_9APHY</name>
<accession>A0A371DKK3</accession>
<dbReference type="EMBL" id="KZ857388">
    <property type="protein sequence ID" value="RDX53058.1"/>
    <property type="molecule type" value="Genomic_DNA"/>
</dbReference>
<keyword evidence="3" id="KW-1185">Reference proteome</keyword>
<sequence>MTIVPAGTTTVGSRHVRPSTDARSCPSRCFAISPSRTRTPCFALACSTTAPTFAATAAMFFCLRPLPDRLPVVFGRRLPTPSTSFFPHSTGFLSGSSAWPAQYY</sequence>
<reference evidence="2 3" key="1">
    <citation type="journal article" date="2018" name="Biotechnol. Biofuels">
        <title>Integrative visual omics of the white-rot fungus Polyporus brumalis exposes the biotechnological potential of its oxidative enzymes for delignifying raw plant biomass.</title>
        <authorList>
            <person name="Miyauchi S."/>
            <person name="Rancon A."/>
            <person name="Drula E."/>
            <person name="Hage H."/>
            <person name="Chaduli D."/>
            <person name="Favel A."/>
            <person name="Grisel S."/>
            <person name="Henrissat B."/>
            <person name="Herpoel-Gimbert I."/>
            <person name="Ruiz-Duenas F.J."/>
            <person name="Chevret D."/>
            <person name="Hainaut M."/>
            <person name="Lin J."/>
            <person name="Wang M."/>
            <person name="Pangilinan J."/>
            <person name="Lipzen A."/>
            <person name="Lesage-Meessen L."/>
            <person name="Navarro D."/>
            <person name="Riley R."/>
            <person name="Grigoriev I.V."/>
            <person name="Zhou S."/>
            <person name="Raouche S."/>
            <person name="Rosso M.N."/>
        </authorList>
    </citation>
    <scope>NUCLEOTIDE SEQUENCE [LARGE SCALE GENOMIC DNA]</scope>
    <source>
        <strain evidence="2 3">BRFM 1820</strain>
    </source>
</reference>
<evidence type="ECO:0000313" key="3">
    <source>
        <dbReference type="Proteomes" id="UP000256964"/>
    </source>
</evidence>